<protein>
    <recommendedName>
        <fullName evidence="4">SAC3/GANP domain protein</fullName>
    </recommendedName>
</protein>
<keyword evidence="3" id="KW-1185">Reference proteome</keyword>
<feature type="region of interest" description="Disordered" evidence="1">
    <location>
        <begin position="74"/>
        <end position="101"/>
    </location>
</feature>
<reference evidence="2 3" key="1">
    <citation type="submission" date="2018-02" db="EMBL/GenBank/DDBJ databases">
        <title>The genomes of Aspergillus section Nigri reveals drivers in fungal speciation.</title>
        <authorList>
            <consortium name="DOE Joint Genome Institute"/>
            <person name="Vesth T.C."/>
            <person name="Nybo J."/>
            <person name="Theobald S."/>
            <person name="Brandl J."/>
            <person name="Frisvad J.C."/>
            <person name="Nielsen K.F."/>
            <person name="Lyhne E.K."/>
            <person name="Kogle M.E."/>
            <person name="Kuo A."/>
            <person name="Riley R."/>
            <person name="Clum A."/>
            <person name="Nolan M."/>
            <person name="Lipzen A."/>
            <person name="Salamov A."/>
            <person name="Henrissat B."/>
            <person name="Wiebenga A."/>
            <person name="De vries R.P."/>
            <person name="Grigoriev I.V."/>
            <person name="Mortensen U.H."/>
            <person name="Andersen M.R."/>
            <person name="Baker S.E."/>
        </authorList>
    </citation>
    <scope>NUCLEOTIDE SEQUENCE [LARGE SCALE GENOMIC DNA]</scope>
    <source>
        <strain evidence="2 3">CBS 707.79</strain>
    </source>
</reference>
<name>A0A319DP34_9EURO</name>
<sequence length="321" mass="35780">MPGHAKPGKAPGSRLKPVVADPLEVVGFVSKGDRKLLDHKAQNDYYDSIVGRYLEFCARHHNDLDAALASLPRSASSDATSNPPASLPSPAGKATPSHNRSASTELSTILLSLRKLREAVVATAATTPISFSQRVYILSIKISIQARHPPSYYPSLRRILEELHSPSHPLPDPDLKDLVSYLILDYACRQEDMAAAYQLRARARREYGFQSSDIDRVLNALAHDNWVVFWRVRKEVNSSMCAVMNWAEDRVRRLALKAVSKAYMSADSKWITEGCTGDKNWTWEKLADAENLGWEKDGDKIIIKKPKKKPQASLAPIKENP</sequence>
<dbReference type="AlphaFoldDB" id="A0A319DP34"/>
<evidence type="ECO:0000313" key="3">
    <source>
        <dbReference type="Proteomes" id="UP000247810"/>
    </source>
</evidence>
<dbReference type="STRING" id="1448320.A0A319DP34"/>
<accession>A0A319DP34</accession>
<organism evidence="2 3">
    <name type="scientific">Aspergillus ellipticus CBS 707.79</name>
    <dbReference type="NCBI Taxonomy" id="1448320"/>
    <lineage>
        <taxon>Eukaryota</taxon>
        <taxon>Fungi</taxon>
        <taxon>Dikarya</taxon>
        <taxon>Ascomycota</taxon>
        <taxon>Pezizomycotina</taxon>
        <taxon>Eurotiomycetes</taxon>
        <taxon>Eurotiomycetidae</taxon>
        <taxon>Eurotiales</taxon>
        <taxon>Aspergillaceae</taxon>
        <taxon>Aspergillus</taxon>
        <taxon>Aspergillus subgen. Circumdati</taxon>
    </lineage>
</organism>
<evidence type="ECO:0000256" key="1">
    <source>
        <dbReference type="SAM" id="MobiDB-lite"/>
    </source>
</evidence>
<gene>
    <name evidence="2" type="ORF">BO71DRAFT_388877</name>
</gene>
<evidence type="ECO:0000313" key="2">
    <source>
        <dbReference type="EMBL" id="PYH89828.1"/>
    </source>
</evidence>
<proteinExistence type="predicted"/>
<evidence type="ECO:0008006" key="4">
    <source>
        <dbReference type="Google" id="ProtNLM"/>
    </source>
</evidence>
<dbReference type="PANTHER" id="PTHR39398">
    <property type="entry name" value="YALI0F14311P"/>
    <property type="match status" value="1"/>
</dbReference>
<dbReference type="EMBL" id="KZ826009">
    <property type="protein sequence ID" value="PYH89828.1"/>
    <property type="molecule type" value="Genomic_DNA"/>
</dbReference>
<dbReference type="VEuPathDB" id="FungiDB:BO71DRAFT_388877"/>
<dbReference type="Proteomes" id="UP000247810">
    <property type="component" value="Unassembled WGS sequence"/>
</dbReference>
<dbReference type="OrthoDB" id="2100128at2759"/>
<dbReference type="PANTHER" id="PTHR39398:SF1">
    <property type="entry name" value="CSN8_PSMD8_EIF3K DOMAIN-CONTAINING PROTEIN"/>
    <property type="match status" value="1"/>
</dbReference>